<proteinExistence type="inferred from homology"/>
<evidence type="ECO:0000259" key="5">
    <source>
        <dbReference type="Pfam" id="PF02826"/>
    </source>
</evidence>
<dbReference type="GO" id="GO:0051287">
    <property type="term" value="F:NAD binding"/>
    <property type="evidence" value="ECO:0007669"/>
    <property type="project" value="InterPro"/>
</dbReference>
<dbReference type="Gene3D" id="3.40.50.720">
    <property type="entry name" value="NAD(P)-binding Rossmann-like Domain"/>
    <property type="match status" value="2"/>
</dbReference>
<dbReference type="EMBL" id="CCEH01000015">
    <property type="protein sequence ID" value="CDR28618.1"/>
    <property type="molecule type" value="Genomic_DNA"/>
</dbReference>
<dbReference type="PANTHER" id="PTHR10996">
    <property type="entry name" value="2-HYDROXYACID DEHYDROGENASE-RELATED"/>
    <property type="match status" value="1"/>
</dbReference>
<evidence type="ECO:0000256" key="2">
    <source>
        <dbReference type="ARBA" id="ARBA00023002"/>
    </source>
</evidence>
<dbReference type="GO" id="GO:0030267">
    <property type="term" value="F:glyoxylate reductase (NADPH) activity"/>
    <property type="evidence" value="ECO:0007669"/>
    <property type="project" value="UniProtKB-EC"/>
</dbReference>
<dbReference type="SUPFAM" id="SSF52283">
    <property type="entry name" value="Formate/glycerate dehydrogenase catalytic domain-like"/>
    <property type="match status" value="1"/>
</dbReference>
<dbReference type="InterPro" id="IPR006139">
    <property type="entry name" value="D-isomer_2_OHA_DH_cat_dom"/>
</dbReference>
<dbReference type="PROSITE" id="PS00671">
    <property type="entry name" value="D_2_HYDROXYACID_DH_3"/>
    <property type="match status" value="1"/>
</dbReference>
<dbReference type="InterPro" id="IPR029753">
    <property type="entry name" value="D-isomer_DH_CS"/>
</dbReference>
<gene>
    <name evidence="6" type="primary">ghrB_1</name>
    <name evidence="6" type="ORF">ERS140147_01755</name>
</gene>
<dbReference type="EC" id="1.1.1.79" evidence="6"/>
<dbReference type="Pfam" id="PF00389">
    <property type="entry name" value="2-Hacid_dh"/>
    <property type="match status" value="1"/>
</dbReference>
<feature type="domain" description="D-isomer specific 2-hydroxyacid dehydrogenase NAD-binding" evidence="5">
    <location>
        <begin position="109"/>
        <end position="287"/>
    </location>
</feature>
<dbReference type="InterPro" id="IPR036291">
    <property type="entry name" value="NAD(P)-bd_dom_sf"/>
</dbReference>
<protein>
    <submittedName>
        <fullName evidence="6">D-isomer specific 2-hydroxyacid dehydrogenase</fullName>
        <ecNumber evidence="6">1.1.1.79</ecNumber>
    </submittedName>
</protein>
<organism evidence="6 7">
    <name type="scientific">Staphylococcus schweitzeri</name>
    <dbReference type="NCBI Taxonomy" id="1654388"/>
    <lineage>
        <taxon>Bacteria</taxon>
        <taxon>Bacillati</taxon>
        <taxon>Bacillota</taxon>
        <taxon>Bacilli</taxon>
        <taxon>Bacillales</taxon>
        <taxon>Staphylococcaceae</taxon>
        <taxon>Staphylococcus</taxon>
    </lineage>
</organism>
<dbReference type="PANTHER" id="PTHR10996:SF283">
    <property type="entry name" value="GLYOXYLATE_HYDROXYPYRUVATE REDUCTASE B"/>
    <property type="match status" value="1"/>
</dbReference>
<dbReference type="Proteomes" id="UP000044616">
    <property type="component" value="Unassembled WGS sequence"/>
</dbReference>
<keyword evidence="2 3" id="KW-0560">Oxidoreductase</keyword>
<dbReference type="InterPro" id="IPR050223">
    <property type="entry name" value="D-isomer_2-hydroxyacid_DH"/>
</dbReference>
<dbReference type="InterPro" id="IPR006140">
    <property type="entry name" value="D-isomer_DH_NAD-bd"/>
</dbReference>
<dbReference type="GO" id="GO:0016618">
    <property type="term" value="F:hydroxypyruvate reductase [NAD(P)H] activity"/>
    <property type="evidence" value="ECO:0007669"/>
    <property type="project" value="TreeGrafter"/>
</dbReference>
<sequence>MVKIVVSRKIPDKFYQQLCELGDVEMWQESLVPMPQQQFETALHDADACFITLSEHISTQTLAKAPKLKVIANMAVGYDNIDVESATLHNVIVTNTPDVLTETTAELGFTLMLATARRIVEAEKYIERDAWQSWGPYLLSGKDVYNSTVGIFGMGDIGKAFARRLKGFNTKILYHNRSRNKDAEIQCDATYVSFEKLLADSDFIICTAPLTKETKYKFNKDAFKQMKKDAIFINIGRGLIVDETALIEALDNKEILACGLDVLATEPIDHLHPLMGRDNVIVTPHIGSASDTTRDNMVQLCIDNIKAVLNHLSPRTPIN</sequence>
<name>A0A077UMN2_9STAP</name>
<evidence type="ECO:0000256" key="1">
    <source>
        <dbReference type="ARBA" id="ARBA00005854"/>
    </source>
</evidence>
<evidence type="ECO:0000259" key="4">
    <source>
        <dbReference type="Pfam" id="PF00389"/>
    </source>
</evidence>
<dbReference type="Pfam" id="PF02826">
    <property type="entry name" value="2-Hacid_dh_C"/>
    <property type="match status" value="1"/>
</dbReference>
<dbReference type="GO" id="GO:0005829">
    <property type="term" value="C:cytosol"/>
    <property type="evidence" value="ECO:0007669"/>
    <property type="project" value="TreeGrafter"/>
</dbReference>
<accession>A0A077UMN2</accession>
<feature type="domain" description="D-isomer specific 2-hydroxyacid dehydrogenase catalytic" evidence="4">
    <location>
        <begin position="5"/>
        <end position="319"/>
    </location>
</feature>
<dbReference type="CDD" id="cd05301">
    <property type="entry name" value="GDH"/>
    <property type="match status" value="1"/>
</dbReference>
<dbReference type="SUPFAM" id="SSF51735">
    <property type="entry name" value="NAD(P)-binding Rossmann-fold domains"/>
    <property type="match status" value="1"/>
</dbReference>
<comment type="similarity">
    <text evidence="1 3">Belongs to the D-isomer specific 2-hydroxyacid dehydrogenase family.</text>
</comment>
<dbReference type="AlphaFoldDB" id="A0A077UMN2"/>
<reference evidence="6 7" key="1">
    <citation type="submission" date="2014-05" db="EMBL/GenBank/DDBJ databases">
        <authorList>
            <person name="Aslett A.Martin."/>
            <person name="De Silva Nishadi"/>
        </authorList>
    </citation>
    <scope>NUCLEOTIDE SEQUENCE [LARGE SCALE GENOMIC DNA]</scope>
</reference>
<evidence type="ECO:0000256" key="3">
    <source>
        <dbReference type="RuleBase" id="RU003719"/>
    </source>
</evidence>
<evidence type="ECO:0000313" key="7">
    <source>
        <dbReference type="Proteomes" id="UP000044616"/>
    </source>
</evidence>
<dbReference type="RefSeq" id="WP_047531156.1">
    <property type="nucleotide sequence ID" value="NZ_CCEH01000015.1"/>
</dbReference>
<evidence type="ECO:0000313" key="6">
    <source>
        <dbReference type="EMBL" id="CDR28618.1"/>
    </source>
</evidence>
<dbReference type="FunFam" id="3.40.50.720:FF:000462">
    <property type="entry name" value="Glyoxylate reductase (NADP+)"/>
    <property type="match status" value="1"/>
</dbReference>